<organism evidence="12 13">
    <name type="scientific">Oxalobacter vibrioformis</name>
    <dbReference type="NCBI Taxonomy" id="933080"/>
    <lineage>
        <taxon>Bacteria</taxon>
        <taxon>Pseudomonadati</taxon>
        <taxon>Pseudomonadota</taxon>
        <taxon>Betaproteobacteria</taxon>
        <taxon>Burkholderiales</taxon>
        <taxon>Oxalobacteraceae</taxon>
        <taxon>Oxalobacter</taxon>
    </lineage>
</organism>
<dbReference type="GO" id="GO:0016020">
    <property type="term" value="C:membrane"/>
    <property type="evidence" value="ECO:0007669"/>
    <property type="project" value="InterPro"/>
</dbReference>
<dbReference type="EMBL" id="CP098242">
    <property type="protein sequence ID" value="WAW09333.1"/>
    <property type="molecule type" value="Genomic_DNA"/>
</dbReference>
<dbReference type="InterPro" id="IPR011868">
    <property type="entry name" value="ModC_ABC_ATP-bd"/>
</dbReference>
<evidence type="ECO:0000259" key="11">
    <source>
        <dbReference type="PROSITE" id="PS51866"/>
    </source>
</evidence>
<gene>
    <name evidence="12" type="primary">modC</name>
    <name evidence="12" type="ORF">NB640_08690</name>
</gene>
<dbReference type="Gene3D" id="3.40.50.300">
    <property type="entry name" value="P-loop containing nucleotide triphosphate hydrolases"/>
    <property type="match status" value="1"/>
</dbReference>
<feature type="domain" description="ABC transporter" evidence="10">
    <location>
        <begin position="1"/>
        <end position="235"/>
    </location>
</feature>
<dbReference type="PANTHER" id="PTHR43514:SF10">
    <property type="entry name" value="MOLYBDENUM IMPORT ATP-BINDING PROTEIN MODC 2"/>
    <property type="match status" value="1"/>
</dbReference>
<dbReference type="InterPro" id="IPR008995">
    <property type="entry name" value="Mo/tungstate-bd_C_term_dom"/>
</dbReference>
<dbReference type="InterPro" id="IPR027417">
    <property type="entry name" value="P-loop_NTPase"/>
</dbReference>
<name>A0A9E9LY31_9BURK</name>
<evidence type="ECO:0000256" key="4">
    <source>
        <dbReference type="ARBA" id="ARBA00022519"/>
    </source>
</evidence>
<dbReference type="SMART" id="SM00382">
    <property type="entry name" value="AAA"/>
    <property type="match status" value="1"/>
</dbReference>
<dbReference type="InterPro" id="IPR003439">
    <property type="entry name" value="ABC_transporter-like_ATP-bd"/>
</dbReference>
<dbReference type="GO" id="GO:0016887">
    <property type="term" value="F:ATP hydrolysis activity"/>
    <property type="evidence" value="ECO:0007669"/>
    <property type="project" value="InterPro"/>
</dbReference>
<dbReference type="RefSeq" id="WP_269308330.1">
    <property type="nucleotide sequence ID" value="NZ_CP098242.1"/>
</dbReference>
<evidence type="ECO:0000256" key="8">
    <source>
        <dbReference type="ARBA" id="ARBA00023136"/>
    </source>
</evidence>
<dbReference type="Proteomes" id="UP001156215">
    <property type="component" value="Chromosome"/>
</dbReference>
<dbReference type="PROSITE" id="PS00211">
    <property type="entry name" value="ABC_TRANSPORTER_1"/>
    <property type="match status" value="1"/>
</dbReference>
<dbReference type="NCBIfam" id="TIGR02142">
    <property type="entry name" value="modC_ABC"/>
    <property type="match status" value="1"/>
</dbReference>
<dbReference type="PROSITE" id="PS51866">
    <property type="entry name" value="MOP"/>
    <property type="match status" value="1"/>
</dbReference>
<proteinExistence type="predicted"/>
<feature type="domain" description="Mop" evidence="11">
    <location>
        <begin position="294"/>
        <end position="358"/>
    </location>
</feature>
<dbReference type="GO" id="GO:0005524">
    <property type="term" value="F:ATP binding"/>
    <property type="evidence" value="ECO:0007669"/>
    <property type="project" value="UniProtKB-KW"/>
</dbReference>
<dbReference type="GO" id="GO:0015098">
    <property type="term" value="F:molybdate ion transmembrane transporter activity"/>
    <property type="evidence" value="ECO:0007669"/>
    <property type="project" value="InterPro"/>
</dbReference>
<dbReference type="AlphaFoldDB" id="A0A9E9LY31"/>
<dbReference type="SUPFAM" id="SSF50331">
    <property type="entry name" value="MOP-like"/>
    <property type="match status" value="1"/>
</dbReference>
<keyword evidence="6 12" id="KW-0067">ATP-binding</keyword>
<dbReference type="InterPro" id="IPR005116">
    <property type="entry name" value="Transp-assoc_OB_typ1"/>
</dbReference>
<evidence type="ECO:0000256" key="9">
    <source>
        <dbReference type="PROSITE-ProRule" id="PRU01213"/>
    </source>
</evidence>
<keyword evidence="5" id="KW-0547">Nucleotide-binding</keyword>
<evidence type="ECO:0000256" key="1">
    <source>
        <dbReference type="ARBA" id="ARBA00022448"/>
    </source>
</evidence>
<keyword evidence="4" id="KW-0997">Cell inner membrane</keyword>
<dbReference type="SUPFAM" id="SSF52540">
    <property type="entry name" value="P-loop containing nucleoside triphosphate hydrolases"/>
    <property type="match status" value="1"/>
</dbReference>
<protein>
    <submittedName>
        <fullName evidence="12">Molybdenum ABC transporter ATP-binding protein</fullName>
    </submittedName>
</protein>
<dbReference type="Pfam" id="PF00005">
    <property type="entry name" value="ABC_tran"/>
    <property type="match status" value="1"/>
</dbReference>
<evidence type="ECO:0000313" key="13">
    <source>
        <dbReference type="Proteomes" id="UP001156215"/>
    </source>
</evidence>
<dbReference type="KEGG" id="ovb:NB640_08690"/>
<dbReference type="PANTHER" id="PTHR43514">
    <property type="entry name" value="ABC TRANSPORTER I FAMILY MEMBER 10"/>
    <property type="match status" value="1"/>
</dbReference>
<keyword evidence="8" id="KW-0472">Membrane</keyword>
<dbReference type="GO" id="GO:0140359">
    <property type="term" value="F:ABC-type transporter activity"/>
    <property type="evidence" value="ECO:0007669"/>
    <property type="project" value="InterPro"/>
</dbReference>
<dbReference type="PROSITE" id="PS50893">
    <property type="entry name" value="ABC_TRANSPORTER_2"/>
    <property type="match status" value="1"/>
</dbReference>
<evidence type="ECO:0000256" key="7">
    <source>
        <dbReference type="ARBA" id="ARBA00022967"/>
    </source>
</evidence>
<evidence type="ECO:0000256" key="2">
    <source>
        <dbReference type="ARBA" id="ARBA00022475"/>
    </source>
</evidence>
<evidence type="ECO:0000256" key="3">
    <source>
        <dbReference type="ARBA" id="ARBA00022505"/>
    </source>
</evidence>
<sequence>MSNIQTRIQVNFPDYTLDVDLTLPGEGVTGLFGVSGSGKSTFLRAIAGLERPVNSRIAIRDEIWHDDANGIFVPPYKRALGFVFQDAALFPHLTVQKNLQYGLKRITESERKIPLDFVVDLLGIAHLMERKPDTLSGGEKQRVGIARALATSPRLLMMDEPLASLDIQRKREIIPYLNRLNEELEIPILYVSHALDEIISLADHMVFLENGRMRASDITSRLLTRLDLPLAHGDDAAAVINGTIIDRDAHFHLNTVTFSGGNIILPGEMTQTGKRVRLRIEASDVSLTLERTSGTSILNIIESRIVDIHDDSAGRVMVELDAGGTRLLCRITTRSATTLELKPGKQVYAQIKAVAVVD</sequence>
<evidence type="ECO:0000259" key="10">
    <source>
        <dbReference type="PROSITE" id="PS50893"/>
    </source>
</evidence>
<dbReference type="Gene3D" id="2.40.50.100">
    <property type="match status" value="1"/>
</dbReference>
<keyword evidence="2" id="KW-1003">Cell membrane</keyword>
<evidence type="ECO:0000256" key="5">
    <source>
        <dbReference type="ARBA" id="ARBA00022741"/>
    </source>
</evidence>
<evidence type="ECO:0000313" key="12">
    <source>
        <dbReference type="EMBL" id="WAW09333.1"/>
    </source>
</evidence>
<accession>A0A9E9LY31</accession>
<dbReference type="InterPro" id="IPR050334">
    <property type="entry name" value="Molybdenum_import_ModC"/>
</dbReference>
<keyword evidence="3 9" id="KW-0500">Molybdenum</keyword>
<dbReference type="Pfam" id="PF03459">
    <property type="entry name" value="TOBE"/>
    <property type="match status" value="1"/>
</dbReference>
<dbReference type="InterPro" id="IPR017871">
    <property type="entry name" value="ABC_transporter-like_CS"/>
</dbReference>
<keyword evidence="1" id="KW-0813">Transport</keyword>
<reference evidence="12" key="1">
    <citation type="journal article" date="2022" name="Front. Microbiol.">
        <title>New perspectives on an old grouping: The genomic and phenotypic variability of Oxalobacter formigenes and the implications for calcium oxalate stone prevention.</title>
        <authorList>
            <person name="Chmiel J.A."/>
            <person name="Carr C."/>
            <person name="Stuivenberg G.A."/>
            <person name="Venema R."/>
            <person name="Chanyi R.M."/>
            <person name="Al K.F."/>
            <person name="Giguere D."/>
            <person name="Say H."/>
            <person name="Akouris P.P."/>
            <person name="Dominguez Romero S.A."/>
            <person name="Kwong A."/>
            <person name="Tai V."/>
            <person name="Koval S.F."/>
            <person name="Razvi H."/>
            <person name="Bjazevic J."/>
            <person name="Burton J.P."/>
        </authorList>
    </citation>
    <scope>NUCLEOTIDE SEQUENCE</scope>
    <source>
        <strain evidence="12">WoOx3</strain>
    </source>
</reference>
<dbReference type="InterPro" id="IPR003593">
    <property type="entry name" value="AAA+_ATPase"/>
</dbReference>
<keyword evidence="7" id="KW-1278">Translocase</keyword>
<keyword evidence="13" id="KW-1185">Reference proteome</keyword>
<evidence type="ECO:0000256" key="6">
    <source>
        <dbReference type="ARBA" id="ARBA00022840"/>
    </source>
</evidence>
<dbReference type="InterPro" id="IPR004606">
    <property type="entry name" value="Mop_domain"/>
</dbReference>